<name>A0ABD0QXT8_CIRMR</name>
<organism evidence="3 4">
    <name type="scientific">Cirrhinus mrigala</name>
    <name type="common">Mrigala</name>
    <dbReference type="NCBI Taxonomy" id="683832"/>
    <lineage>
        <taxon>Eukaryota</taxon>
        <taxon>Metazoa</taxon>
        <taxon>Chordata</taxon>
        <taxon>Craniata</taxon>
        <taxon>Vertebrata</taxon>
        <taxon>Euteleostomi</taxon>
        <taxon>Actinopterygii</taxon>
        <taxon>Neopterygii</taxon>
        <taxon>Teleostei</taxon>
        <taxon>Ostariophysi</taxon>
        <taxon>Cypriniformes</taxon>
        <taxon>Cyprinidae</taxon>
        <taxon>Labeoninae</taxon>
        <taxon>Labeonini</taxon>
        <taxon>Cirrhinus</taxon>
    </lineage>
</organism>
<evidence type="ECO:0000313" key="4">
    <source>
        <dbReference type="Proteomes" id="UP001529510"/>
    </source>
</evidence>
<comment type="similarity">
    <text evidence="1">Belongs to the thymidylate kinase family.</text>
</comment>
<evidence type="ECO:0000256" key="1">
    <source>
        <dbReference type="ARBA" id="ARBA00009776"/>
    </source>
</evidence>
<dbReference type="Proteomes" id="UP001529510">
    <property type="component" value="Unassembled WGS sequence"/>
</dbReference>
<gene>
    <name evidence="3" type="ORF">M9458_013714</name>
</gene>
<evidence type="ECO:0000259" key="2">
    <source>
        <dbReference type="Pfam" id="PF02223"/>
    </source>
</evidence>
<dbReference type="InterPro" id="IPR027417">
    <property type="entry name" value="P-loop_NTPase"/>
</dbReference>
<accession>A0ABD0QXT8</accession>
<comment type="caution">
    <text evidence="3">The sequence shown here is derived from an EMBL/GenBank/DDBJ whole genome shotgun (WGS) entry which is preliminary data.</text>
</comment>
<reference evidence="3 4" key="1">
    <citation type="submission" date="2024-05" db="EMBL/GenBank/DDBJ databases">
        <title>Genome sequencing and assembly of Indian major carp, Cirrhinus mrigala (Hamilton, 1822).</title>
        <authorList>
            <person name="Mohindra V."/>
            <person name="Chowdhury L.M."/>
            <person name="Lal K."/>
            <person name="Jena J.K."/>
        </authorList>
    </citation>
    <scope>NUCLEOTIDE SEQUENCE [LARGE SCALE GENOMIC DNA]</scope>
    <source>
        <strain evidence="3">CM1030</strain>
        <tissue evidence="3">Blood</tissue>
    </source>
</reference>
<dbReference type="Pfam" id="PF02223">
    <property type="entry name" value="Thymidylate_kin"/>
    <property type="match status" value="1"/>
</dbReference>
<dbReference type="PANTHER" id="PTHR10344">
    <property type="entry name" value="THYMIDYLATE KINASE"/>
    <property type="match status" value="1"/>
</dbReference>
<protein>
    <recommendedName>
        <fullName evidence="2">Thymidylate kinase-like domain-containing protein</fullName>
    </recommendedName>
</protein>
<dbReference type="SUPFAM" id="SSF52540">
    <property type="entry name" value="P-loop containing nucleoside triphosphate hydrolases"/>
    <property type="match status" value="1"/>
</dbReference>
<proteinExistence type="inferred from homology"/>
<dbReference type="Gene3D" id="3.40.50.300">
    <property type="entry name" value="P-loop containing nucleotide triphosphate hydrolases"/>
    <property type="match status" value="1"/>
</dbReference>
<sequence length="97" mass="11290">WCMNPDVGLPKPDLVMFLQLNPNMAANRGEYGIERYETSAFQRSVHQRFEELMQDSSVNWKVIDAARTIEEVHKDIKLLSEDIISLTENQPVGELWR</sequence>
<dbReference type="AlphaFoldDB" id="A0ABD0QXT8"/>
<evidence type="ECO:0000313" key="3">
    <source>
        <dbReference type="EMBL" id="KAL0191016.1"/>
    </source>
</evidence>
<dbReference type="InterPro" id="IPR039430">
    <property type="entry name" value="Thymidylate_kin-like_dom"/>
</dbReference>
<feature type="non-terminal residue" evidence="3">
    <location>
        <position position="1"/>
    </location>
</feature>
<keyword evidence="4" id="KW-1185">Reference proteome</keyword>
<dbReference type="PANTHER" id="PTHR10344:SF1">
    <property type="entry name" value="THYMIDYLATE KINASE"/>
    <property type="match status" value="1"/>
</dbReference>
<dbReference type="EMBL" id="JAMKFB020000006">
    <property type="protein sequence ID" value="KAL0191016.1"/>
    <property type="molecule type" value="Genomic_DNA"/>
</dbReference>
<feature type="domain" description="Thymidylate kinase-like" evidence="2">
    <location>
        <begin position="1"/>
        <end position="76"/>
    </location>
</feature>